<evidence type="ECO:0000256" key="2">
    <source>
        <dbReference type="ARBA" id="ARBA00006278"/>
    </source>
</evidence>
<keyword evidence="5" id="KW-0249">Electron transport</keyword>
<feature type="transmembrane region" description="Helical" evidence="11">
    <location>
        <begin position="398"/>
        <end position="421"/>
    </location>
</feature>
<dbReference type="Pfam" id="PF08022">
    <property type="entry name" value="FAD_binding_8"/>
    <property type="match status" value="1"/>
</dbReference>
<accession>A0A430LYV8</accession>
<dbReference type="SUPFAM" id="SSF52343">
    <property type="entry name" value="Ferredoxin reductase-like, C-terminal NADP-linked domain"/>
    <property type="match status" value="1"/>
</dbReference>
<dbReference type="InterPro" id="IPR013112">
    <property type="entry name" value="FAD-bd_8"/>
</dbReference>
<dbReference type="InterPro" id="IPR017927">
    <property type="entry name" value="FAD-bd_FR_type"/>
</dbReference>
<dbReference type="GO" id="GO:0006826">
    <property type="term" value="P:iron ion transport"/>
    <property type="evidence" value="ECO:0007669"/>
    <property type="project" value="TreeGrafter"/>
</dbReference>
<dbReference type="InterPro" id="IPR039261">
    <property type="entry name" value="FNR_nucleotide-bd"/>
</dbReference>
<feature type="transmembrane region" description="Helical" evidence="11">
    <location>
        <begin position="283"/>
        <end position="303"/>
    </location>
</feature>
<dbReference type="InterPro" id="IPR051410">
    <property type="entry name" value="Ferric/Cupric_Reductase"/>
</dbReference>
<evidence type="ECO:0000313" key="14">
    <source>
        <dbReference type="Proteomes" id="UP000287124"/>
    </source>
</evidence>
<dbReference type="InterPro" id="IPR013121">
    <property type="entry name" value="Fe_red_NAD-bd_6"/>
</dbReference>
<dbReference type="InterPro" id="IPR013130">
    <property type="entry name" value="Fe3_Rdtase_TM_dom"/>
</dbReference>
<dbReference type="Pfam" id="PF08030">
    <property type="entry name" value="NAD_binding_6"/>
    <property type="match status" value="1"/>
</dbReference>
<evidence type="ECO:0000256" key="10">
    <source>
        <dbReference type="ARBA" id="ARBA00023180"/>
    </source>
</evidence>
<evidence type="ECO:0000256" key="1">
    <source>
        <dbReference type="ARBA" id="ARBA00004141"/>
    </source>
</evidence>
<evidence type="ECO:0000259" key="12">
    <source>
        <dbReference type="PROSITE" id="PS51384"/>
    </source>
</evidence>
<keyword evidence="14" id="KW-1185">Reference proteome</keyword>
<evidence type="ECO:0000256" key="3">
    <source>
        <dbReference type="ARBA" id="ARBA00022448"/>
    </source>
</evidence>
<keyword evidence="3" id="KW-0813">Transport</keyword>
<feature type="transmembrane region" description="Helical" evidence="11">
    <location>
        <begin position="362"/>
        <end position="383"/>
    </location>
</feature>
<protein>
    <recommendedName>
        <fullName evidence="12">FAD-binding FR-type domain-containing protein</fullName>
    </recommendedName>
</protein>
<dbReference type="GO" id="GO:0006879">
    <property type="term" value="P:intracellular iron ion homeostasis"/>
    <property type="evidence" value="ECO:0007669"/>
    <property type="project" value="TreeGrafter"/>
</dbReference>
<evidence type="ECO:0000256" key="8">
    <source>
        <dbReference type="ARBA" id="ARBA00023065"/>
    </source>
</evidence>
<dbReference type="PANTHER" id="PTHR32361">
    <property type="entry name" value="FERRIC/CUPRIC REDUCTASE TRANSMEMBRANE COMPONENT"/>
    <property type="match status" value="1"/>
</dbReference>
<organism evidence="13 14">
    <name type="scientific">Fusarium euwallaceae</name>
    <dbReference type="NCBI Taxonomy" id="1147111"/>
    <lineage>
        <taxon>Eukaryota</taxon>
        <taxon>Fungi</taxon>
        <taxon>Dikarya</taxon>
        <taxon>Ascomycota</taxon>
        <taxon>Pezizomycotina</taxon>
        <taxon>Sordariomycetes</taxon>
        <taxon>Hypocreomycetidae</taxon>
        <taxon>Hypocreales</taxon>
        <taxon>Nectriaceae</taxon>
        <taxon>Fusarium</taxon>
        <taxon>Fusarium solani species complex</taxon>
    </lineage>
</organism>
<dbReference type="GO" id="GO:0000293">
    <property type="term" value="F:ferric-chelate reductase activity"/>
    <property type="evidence" value="ECO:0007669"/>
    <property type="project" value="UniProtKB-ARBA"/>
</dbReference>
<dbReference type="CDD" id="cd06186">
    <property type="entry name" value="NOX_Duox_like_FAD_NADP"/>
    <property type="match status" value="1"/>
</dbReference>
<dbReference type="PANTHER" id="PTHR32361:SF9">
    <property type="entry name" value="FERRIC REDUCTASE TRANSMEMBRANE COMPONENT 3-RELATED"/>
    <property type="match status" value="1"/>
</dbReference>
<feature type="domain" description="FAD-binding FR-type" evidence="12">
    <location>
        <begin position="482"/>
        <end position="624"/>
    </location>
</feature>
<evidence type="ECO:0000313" key="13">
    <source>
        <dbReference type="EMBL" id="RTE80928.1"/>
    </source>
</evidence>
<dbReference type="EMBL" id="MIKF01000049">
    <property type="protein sequence ID" value="RTE80928.1"/>
    <property type="molecule type" value="Genomic_DNA"/>
</dbReference>
<gene>
    <name evidence="13" type="ORF">BHE90_004566</name>
</gene>
<evidence type="ECO:0000256" key="11">
    <source>
        <dbReference type="SAM" id="Phobius"/>
    </source>
</evidence>
<evidence type="ECO:0000256" key="4">
    <source>
        <dbReference type="ARBA" id="ARBA00022692"/>
    </source>
</evidence>
<keyword evidence="8" id="KW-0406">Ion transport</keyword>
<name>A0A430LYV8_9HYPO</name>
<dbReference type="GO" id="GO:0005886">
    <property type="term" value="C:plasma membrane"/>
    <property type="evidence" value="ECO:0007669"/>
    <property type="project" value="TreeGrafter"/>
</dbReference>
<dbReference type="GO" id="GO:0015677">
    <property type="term" value="P:copper ion import"/>
    <property type="evidence" value="ECO:0007669"/>
    <property type="project" value="TreeGrafter"/>
</dbReference>
<dbReference type="SFLD" id="SFLDG01168">
    <property type="entry name" value="Ferric_reductase_subgroup_(FRE"/>
    <property type="match status" value="1"/>
</dbReference>
<keyword evidence="7" id="KW-0560">Oxidoreductase</keyword>
<feature type="transmembrane region" description="Helical" evidence="11">
    <location>
        <begin position="199"/>
        <end position="226"/>
    </location>
</feature>
<dbReference type="Gene3D" id="3.40.50.80">
    <property type="entry name" value="Nucleotide-binding domain of ferredoxin-NADP reductase (FNR) module"/>
    <property type="match status" value="1"/>
</dbReference>
<dbReference type="PROSITE" id="PS51384">
    <property type="entry name" value="FAD_FR"/>
    <property type="match status" value="1"/>
</dbReference>
<reference evidence="13 14" key="1">
    <citation type="submission" date="2017-06" db="EMBL/GenBank/DDBJ databases">
        <title>Comparative genomic analysis of Ambrosia Fusariam Clade fungi.</title>
        <authorList>
            <person name="Stajich J.E."/>
            <person name="Carrillo J."/>
            <person name="Kijimoto T."/>
            <person name="Eskalen A."/>
            <person name="O'Donnell K."/>
            <person name="Kasson M."/>
        </authorList>
    </citation>
    <scope>NUCLEOTIDE SEQUENCE [LARGE SCALE GENOMIC DNA]</scope>
    <source>
        <strain evidence="13 14">UCR1854</strain>
    </source>
</reference>
<evidence type="ECO:0000256" key="5">
    <source>
        <dbReference type="ARBA" id="ARBA00022982"/>
    </source>
</evidence>
<dbReference type="Pfam" id="PF01794">
    <property type="entry name" value="Ferric_reduct"/>
    <property type="match status" value="1"/>
</dbReference>
<comment type="subcellular location">
    <subcellularLocation>
        <location evidence="1">Membrane</location>
        <topology evidence="1">Multi-pass membrane protein</topology>
    </subcellularLocation>
</comment>
<comment type="caution">
    <text evidence="13">The sequence shown here is derived from an EMBL/GenBank/DDBJ whole genome shotgun (WGS) entry which is preliminary data.</text>
</comment>
<keyword evidence="10" id="KW-0325">Glycoprotein</keyword>
<dbReference type="AlphaFoldDB" id="A0A430LYV8"/>
<keyword evidence="9 11" id="KW-0472">Membrane</keyword>
<keyword evidence="4 11" id="KW-0812">Transmembrane</keyword>
<feature type="transmembrane region" description="Helical" evidence="11">
    <location>
        <begin position="428"/>
        <end position="451"/>
    </location>
</feature>
<sequence length="772" mass="86663">MSCRVLSDDQIKNLARALINPCHPPVIKTESPSTKGKDELPAMKFAASLAVFVSCITIWSSPARAAAIRSPDEVCFDSCQACLKPVHFDETLWNQTGLLKPCYSPRAIISLYLCVDVYCKPGARTAGLVPLNETCQERAHTVLPPFSLISNYSVEDIAKVRRFEKNETGQSHTFREVVIPSEHFFRVWWDTLDAVAYTYWYHFIYGAAMVVFWAVVVAIGIINHVGQHIAALRMVRTKSSASGSKLSNFYTRTLGIITTPATFGDRCAQKIGWGTVPPRIQSLTLVAFLLVNIALSIHGYRITPENFYFETKKRQVLRYASDRTGIISFANFPLIWLFGMRNNILMWLTGWDFGTYNNFHRWVARIATVQAIIHSIGYTLLVIDEGGMEAFINWWQYTFWWTGEVATIFMSLLIGASFYWIRRQHYELFLVVHIVMSIIVLITMLGHVSIFGGQFDGLFWVPCFIWVGDRVLRALRIAAFNPKFWDTRATSIYNPSSNIVRLVIPWSTSLYKPAPGTYYYIHVLNGPRCWESHPFTVATVSDEGQPAAKLLGEQVPLLEADNAGTSSDSAETQSLYPEACNMTFLIRPYDGFTSRLRDTAETAWPRKVPQTVLVDGPYGHTQPFHLFDNVVFIVGGSGIVVPLSYLQALTGSIAPKSVKIHWAVREPGFALDVLHNDIGELLGSSNLSIDIHLTAHTPRDELNDWPSQVTLHHGRINAPSVVRSTSEKAGDESVAVVACGPAQMADTARKTVVELLHNGVSRIEYFEESFQW</sequence>
<evidence type="ECO:0000256" key="9">
    <source>
        <dbReference type="ARBA" id="ARBA00023136"/>
    </source>
</evidence>
<proteinExistence type="inferred from homology"/>
<evidence type="ECO:0000256" key="6">
    <source>
        <dbReference type="ARBA" id="ARBA00022989"/>
    </source>
</evidence>
<comment type="similarity">
    <text evidence="2">Belongs to the ferric reductase (FRE) family.</text>
</comment>
<dbReference type="Proteomes" id="UP000287124">
    <property type="component" value="Unassembled WGS sequence"/>
</dbReference>
<evidence type="ECO:0000256" key="7">
    <source>
        <dbReference type="ARBA" id="ARBA00023002"/>
    </source>
</evidence>
<dbReference type="SFLD" id="SFLDS00052">
    <property type="entry name" value="Ferric_Reductase_Domain"/>
    <property type="match status" value="1"/>
</dbReference>
<keyword evidence="6 11" id="KW-1133">Transmembrane helix</keyword>